<dbReference type="Proteomes" id="UP001432322">
    <property type="component" value="Unassembled WGS sequence"/>
</dbReference>
<organism evidence="3 4">
    <name type="scientific">Pristionchus fissidentatus</name>
    <dbReference type="NCBI Taxonomy" id="1538716"/>
    <lineage>
        <taxon>Eukaryota</taxon>
        <taxon>Metazoa</taxon>
        <taxon>Ecdysozoa</taxon>
        <taxon>Nematoda</taxon>
        <taxon>Chromadorea</taxon>
        <taxon>Rhabditida</taxon>
        <taxon>Rhabditina</taxon>
        <taxon>Diplogasteromorpha</taxon>
        <taxon>Diplogasteroidea</taxon>
        <taxon>Neodiplogasteridae</taxon>
        <taxon>Pristionchus</taxon>
    </lineage>
</organism>
<proteinExistence type="predicted"/>
<gene>
    <name evidence="3" type="ORF">PFISCL1PPCAC_262</name>
</gene>
<keyword evidence="1" id="KW-0328">Glycosyltransferase</keyword>
<dbReference type="Pfam" id="PF01531">
    <property type="entry name" value="Glyco_transf_11"/>
    <property type="match status" value="1"/>
</dbReference>
<dbReference type="GO" id="GO:0008107">
    <property type="term" value="F:galactoside 2-alpha-L-fucosyltransferase activity"/>
    <property type="evidence" value="ECO:0007669"/>
    <property type="project" value="InterPro"/>
</dbReference>
<evidence type="ECO:0008006" key="5">
    <source>
        <dbReference type="Google" id="ProtNLM"/>
    </source>
</evidence>
<dbReference type="GO" id="GO:0005975">
    <property type="term" value="P:carbohydrate metabolic process"/>
    <property type="evidence" value="ECO:0007669"/>
    <property type="project" value="InterPro"/>
</dbReference>
<dbReference type="PANTHER" id="PTHR22898:SF3">
    <property type="entry name" value="ALPHA-1,2-FUCOSYLTRANSFERASE-RELATED"/>
    <property type="match status" value="1"/>
</dbReference>
<dbReference type="InterPro" id="IPR002516">
    <property type="entry name" value="Glyco_trans_11"/>
</dbReference>
<dbReference type="AlphaFoldDB" id="A0AAV5URT9"/>
<dbReference type="InterPro" id="IPR052501">
    <property type="entry name" value="Alpha-1-2_FucT"/>
</dbReference>
<keyword evidence="4" id="KW-1185">Reference proteome</keyword>
<evidence type="ECO:0000256" key="1">
    <source>
        <dbReference type="ARBA" id="ARBA00022676"/>
    </source>
</evidence>
<evidence type="ECO:0000256" key="2">
    <source>
        <dbReference type="ARBA" id="ARBA00022679"/>
    </source>
</evidence>
<evidence type="ECO:0000313" key="4">
    <source>
        <dbReference type="Proteomes" id="UP001432322"/>
    </source>
</evidence>
<protein>
    <recommendedName>
        <fullName evidence="5">L-Fucosyltransferase</fullName>
    </recommendedName>
</protein>
<name>A0AAV5URT9_9BILA</name>
<keyword evidence="2" id="KW-0808">Transferase</keyword>
<sequence length="320" mass="37031">MYGSEPLLLVDLHSLNDETTRVGNHVFEFMGSIALARKLNRTLLVHTTAAERMHREHGELINIWPDMELTFSNDLVSFATVFDFFKFHCCRYYPAIFELKNCSDSVILVKLRFLQSYKYVASLGLTEIRHLLGTNETLTRIAREKLITPEKLAQSDHKLCVHSRRGDFLHTYHAAYSDTNFTLPAIQFVINKLNSSVERPLVIMIGDDLEWQTEITQLLKKSSIDSVLLPRSKEINSPIIDWQFSEMYCDTVLLTGSASTFGWWLAHVSKGQKVYYNSVYQKKKRFGDMFIPEDFFPPYWISLKLERSQISQILPANFKG</sequence>
<evidence type="ECO:0000313" key="3">
    <source>
        <dbReference type="EMBL" id="GMT08965.1"/>
    </source>
</evidence>
<dbReference type="EMBL" id="BTSY01000001">
    <property type="protein sequence ID" value="GMT08965.1"/>
    <property type="molecule type" value="Genomic_DNA"/>
</dbReference>
<dbReference type="PANTHER" id="PTHR22898">
    <property type="entry name" value="UNCHARACTERIZED GLYCOSOL TRANSFERASE-RELATED"/>
    <property type="match status" value="1"/>
</dbReference>
<accession>A0AAV5URT9</accession>
<comment type="caution">
    <text evidence="3">The sequence shown here is derived from an EMBL/GenBank/DDBJ whole genome shotgun (WGS) entry which is preliminary data.</text>
</comment>
<reference evidence="3" key="1">
    <citation type="submission" date="2023-10" db="EMBL/GenBank/DDBJ databases">
        <title>Genome assembly of Pristionchus species.</title>
        <authorList>
            <person name="Yoshida K."/>
            <person name="Sommer R.J."/>
        </authorList>
    </citation>
    <scope>NUCLEOTIDE SEQUENCE</scope>
    <source>
        <strain evidence="3">RS5133</strain>
    </source>
</reference>
<dbReference type="GO" id="GO:0016020">
    <property type="term" value="C:membrane"/>
    <property type="evidence" value="ECO:0007669"/>
    <property type="project" value="InterPro"/>
</dbReference>